<sequence>MWNQSFYHYLVLIYNSLVFKDSINISKHLFSRFMNTS</sequence>
<evidence type="ECO:0000313" key="1">
    <source>
        <dbReference type="EMBL" id="MBW86170.1"/>
    </source>
</evidence>
<organism evidence="1">
    <name type="scientific">Rhizophora mucronata</name>
    <name type="common">Asiatic mangrove</name>
    <dbReference type="NCBI Taxonomy" id="61149"/>
    <lineage>
        <taxon>Eukaryota</taxon>
        <taxon>Viridiplantae</taxon>
        <taxon>Streptophyta</taxon>
        <taxon>Embryophyta</taxon>
        <taxon>Tracheophyta</taxon>
        <taxon>Spermatophyta</taxon>
        <taxon>Magnoliopsida</taxon>
        <taxon>eudicotyledons</taxon>
        <taxon>Gunneridae</taxon>
        <taxon>Pentapetalae</taxon>
        <taxon>rosids</taxon>
        <taxon>fabids</taxon>
        <taxon>Malpighiales</taxon>
        <taxon>Rhizophoraceae</taxon>
        <taxon>Rhizophora</taxon>
    </lineage>
</organism>
<dbReference type="EMBL" id="GGEC01005687">
    <property type="protein sequence ID" value="MBW86170.1"/>
    <property type="molecule type" value="Transcribed_RNA"/>
</dbReference>
<proteinExistence type="predicted"/>
<accession>A0A2P2IY69</accession>
<protein>
    <submittedName>
        <fullName evidence="1">Uncharacterized protein</fullName>
    </submittedName>
</protein>
<dbReference type="AlphaFoldDB" id="A0A2P2IY69"/>
<reference evidence="1" key="1">
    <citation type="submission" date="2018-02" db="EMBL/GenBank/DDBJ databases">
        <title>Rhizophora mucronata_Transcriptome.</title>
        <authorList>
            <person name="Meera S.P."/>
            <person name="Sreeshan A."/>
            <person name="Augustine A."/>
        </authorList>
    </citation>
    <scope>NUCLEOTIDE SEQUENCE</scope>
    <source>
        <tissue evidence="1">Leaf</tissue>
    </source>
</reference>
<name>A0A2P2IY69_RHIMU</name>